<dbReference type="NCBIfam" id="TIGR02532">
    <property type="entry name" value="IV_pilin_GFxxxE"/>
    <property type="match status" value="1"/>
</dbReference>
<evidence type="ECO:0000313" key="8">
    <source>
        <dbReference type="Proteomes" id="UP001224392"/>
    </source>
</evidence>
<comment type="subcellular location">
    <subcellularLocation>
        <location evidence="1">Membrane</location>
        <topology evidence="1">Single-pass membrane protein</topology>
    </subcellularLocation>
</comment>
<evidence type="ECO:0000313" key="7">
    <source>
        <dbReference type="EMBL" id="GMG88239.1"/>
    </source>
</evidence>
<keyword evidence="3" id="KW-0812">Transmembrane</keyword>
<dbReference type="InterPro" id="IPR045584">
    <property type="entry name" value="Pilin-like"/>
</dbReference>
<dbReference type="RefSeq" id="WP_285764848.1">
    <property type="nucleotide sequence ID" value="NZ_BSYJ01000005.1"/>
</dbReference>
<feature type="compositionally biased region" description="Acidic residues" evidence="6">
    <location>
        <begin position="133"/>
        <end position="148"/>
    </location>
</feature>
<evidence type="ECO:0008006" key="9">
    <source>
        <dbReference type="Google" id="ProtNLM"/>
    </source>
</evidence>
<dbReference type="Proteomes" id="UP001224392">
    <property type="component" value="Unassembled WGS sequence"/>
</dbReference>
<name>A0ABQ6M1K9_9GAMM</name>
<reference evidence="7 8" key="1">
    <citation type="submission" date="2023-04" db="EMBL/GenBank/DDBJ databases">
        <title>Marinobulbifer ophiurae gen. nov., sp. Nov., isolate from tissue of brittle star Ophioplocus japonicus.</title>
        <authorList>
            <person name="Kawano K."/>
            <person name="Sawayama S."/>
            <person name="Nakagawa S."/>
        </authorList>
    </citation>
    <scope>NUCLEOTIDE SEQUENCE [LARGE SCALE GENOMIC DNA]</scope>
    <source>
        <strain evidence="7 8">NKW57</strain>
    </source>
</reference>
<proteinExistence type="predicted"/>
<keyword evidence="8" id="KW-1185">Reference proteome</keyword>
<dbReference type="InterPro" id="IPR002416">
    <property type="entry name" value="T2SS_protein-GspH"/>
</dbReference>
<evidence type="ECO:0000256" key="1">
    <source>
        <dbReference type="ARBA" id="ARBA00004167"/>
    </source>
</evidence>
<organism evidence="7 8">
    <name type="scientific">Biformimicrobium ophioploci</name>
    <dbReference type="NCBI Taxonomy" id="3036711"/>
    <lineage>
        <taxon>Bacteria</taxon>
        <taxon>Pseudomonadati</taxon>
        <taxon>Pseudomonadota</taxon>
        <taxon>Gammaproteobacteria</taxon>
        <taxon>Cellvibrionales</taxon>
        <taxon>Microbulbiferaceae</taxon>
        <taxon>Biformimicrobium</taxon>
    </lineage>
</organism>
<evidence type="ECO:0000256" key="3">
    <source>
        <dbReference type="ARBA" id="ARBA00022692"/>
    </source>
</evidence>
<feature type="region of interest" description="Disordered" evidence="6">
    <location>
        <begin position="130"/>
        <end position="153"/>
    </location>
</feature>
<keyword evidence="4" id="KW-1133">Transmembrane helix</keyword>
<keyword evidence="2" id="KW-0488">Methylation</keyword>
<keyword evidence="5" id="KW-0472">Membrane</keyword>
<gene>
    <name evidence="7" type="ORF">MNKW57_25600</name>
</gene>
<dbReference type="PRINTS" id="PR00885">
    <property type="entry name" value="BCTERIALGSPH"/>
</dbReference>
<comment type="caution">
    <text evidence="7">The sequence shown here is derived from an EMBL/GenBank/DDBJ whole genome shotgun (WGS) entry which is preliminary data.</text>
</comment>
<dbReference type="Gene3D" id="3.55.40.10">
    <property type="entry name" value="minor pseudopilin epsh domain"/>
    <property type="match status" value="1"/>
</dbReference>
<sequence length="204" mass="22124">MQTQRGFTLIELLAVVLIIATLASMAVLSLGATASRGWANETERLRRVMELVADRALIDNQNYGVAISETGYTVVIFDRSAERWIDFPSVAFLAAEAGSEPGNVREIFLPYSVPPNISLDVISKAQLLPGNRDDEDEEAARDEEEEENSLPAYTPDFVALASGEVLPVEVSVQLLDSGNATSSAVVTYNNLTGFLISWGDVDAR</sequence>
<dbReference type="PROSITE" id="PS00409">
    <property type="entry name" value="PROKAR_NTER_METHYL"/>
    <property type="match status" value="1"/>
</dbReference>
<dbReference type="InterPro" id="IPR012902">
    <property type="entry name" value="N_methyl_site"/>
</dbReference>
<dbReference type="EMBL" id="BSYJ01000005">
    <property type="protein sequence ID" value="GMG88239.1"/>
    <property type="molecule type" value="Genomic_DNA"/>
</dbReference>
<accession>A0ABQ6M1K9</accession>
<protein>
    <recommendedName>
        <fullName evidence="9">Type II secretion system protein H</fullName>
    </recommendedName>
</protein>
<evidence type="ECO:0000256" key="2">
    <source>
        <dbReference type="ARBA" id="ARBA00022481"/>
    </source>
</evidence>
<evidence type="ECO:0000256" key="6">
    <source>
        <dbReference type="SAM" id="MobiDB-lite"/>
    </source>
</evidence>
<dbReference type="Pfam" id="PF07963">
    <property type="entry name" value="N_methyl"/>
    <property type="match status" value="1"/>
</dbReference>
<evidence type="ECO:0000256" key="5">
    <source>
        <dbReference type="ARBA" id="ARBA00023136"/>
    </source>
</evidence>
<dbReference type="SUPFAM" id="SSF54523">
    <property type="entry name" value="Pili subunits"/>
    <property type="match status" value="1"/>
</dbReference>
<evidence type="ECO:0000256" key="4">
    <source>
        <dbReference type="ARBA" id="ARBA00022989"/>
    </source>
</evidence>